<dbReference type="Proteomes" id="UP000229805">
    <property type="component" value="Unassembled WGS sequence"/>
</dbReference>
<dbReference type="EMBL" id="PFOG01000079">
    <property type="protein sequence ID" value="PIZ70892.1"/>
    <property type="molecule type" value="Genomic_DNA"/>
</dbReference>
<accession>A0A2M7UI58</accession>
<gene>
    <name evidence="1" type="ORF">COY11_02010</name>
</gene>
<dbReference type="AlphaFoldDB" id="A0A2M7UI58"/>
<sequence length="102" mass="11455">MGEFEGENFCQPAHRAEGATGVGAAPLSCSVKISKAKHFSIHFRKKFCVRLIKRKREKCFALRRRQTGGAAGRVLRSSGRRLSLKEGSRIFKQRALIILIIK</sequence>
<organism evidence="1 2">
    <name type="scientific">Candidatus Portnoybacteria bacterium CG_4_10_14_0_2_um_filter_44_20</name>
    <dbReference type="NCBI Taxonomy" id="1974799"/>
    <lineage>
        <taxon>Bacteria</taxon>
        <taxon>Candidatus Portnoyibacteriota</taxon>
    </lineage>
</organism>
<proteinExistence type="predicted"/>
<protein>
    <submittedName>
        <fullName evidence="1">Uncharacterized protein</fullName>
    </submittedName>
</protein>
<comment type="caution">
    <text evidence="1">The sequence shown here is derived from an EMBL/GenBank/DDBJ whole genome shotgun (WGS) entry which is preliminary data.</text>
</comment>
<evidence type="ECO:0000313" key="1">
    <source>
        <dbReference type="EMBL" id="PIZ70892.1"/>
    </source>
</evidence>
<name>A0A2M7UI58_9BACT</name>
<evidence type="ECO:0000313" key="2">
    <source>
        <dbReference type="Proteomes" id="UP000229805"/>
    </source>
</evidence>
<reference evidence="2" key="1">
    <citation type="submission" date="2017-09" db="EMBL/GenBank/DDBJ databases">
        <title>Depth-based differentiation of microbial function through sediment-hosted aquifers and enrichment of novel symbionts in the deep terrestrial subsurface.</title>
        <authorList>
            <person name="Probst A.J."/>
            <person name="Ladd B."/>
            <person name="Jarett J.K."/>
            <person name="Geller-Mcgrath D.E."/>
            <person name="Sieber C.M.K."/>
            <person name="Emerson J.B."/>
            <person name="Anantharaman K."/>
            <person name="Thomas B.C."/>
            <person name="Malmstrom R."/>
            <person name="Stieglmeier M."/>
            <person name="Klingl A."/>
            <person name="Woyke T."/>
            <person name="Ryan C.M."/>
            <person name="Banfield J.F."/>
        </authorList>
    </citation>
    <scope>NUCLEOTIDE SEQUENCE [LARGE SCALE GENOMIC DNA]</scope>
</reference>